<comment type="caution">
    <text evidence="2">The sequence shown here is derived from an EMBL/GenBank/DDBJ whole genome shotgun (WGS) entry which is preliminary data.</text>
</comment>
<protein>
    <submittedName>
        <fullName evidence="2">Uncharacterized protein</fullName>
    </submittedName>
</protein>
<dbReference type="OrthoDB" id="2419613at2759"/>
<reference evidence="2 3" key="1">
    <citation type="submission" date="2019-01" db="EMBL/GenBank/DDBJ databases">
        <title>A draft genome assembly of the solar-powered sea slug Elysia chlorotica.</title>
        <authorList>
            <person name="Cai H."/>
            <person name="Li Q."/>
            <person name="Fang X."/>
            <person name="Li J."/>
            <person name="Curtis N.E."/>
            <person name="Altenburger A."/>
            <person name="Shibata T."/>
            <person name="Feng M."/>
            <person name="Maeda T."/>
            <person name="Schwartz J.A."/>
            <person name="Shigenobu S."/>
            <person name="Lundholm N."/>
            <person name="Nishiyama T."/>
            <person name="Yang H."/>
            <person name="Hasebe M."/>
            <person name="Li S."/>
            <person name="Pierce S.K."/>
            <person name="Wang J."/>
        </authorList>
    </citation>
    <scope>NUCLEOTIDE SEQUENCE [LARGE SCALE GENOMIC DNA]</scope>
    <source>
        <strain evidence="2">EC2010</strain>
        <tissue evidence="2">Whole organism of an adult</tissue>
    </source>
</reference>
<accession>A0A3S0ZRH3</accession>
<organism evidence="2 3">
    <name type="scientific">Elysia chlorotica</name>
    <name type="common">Eastern emerald elysia</name>
    <name type="synonym">Sea slug</name>
    <dbReference type="NCBI Taxonomy" id="188477"/>
    <lineage>
        <taxon>Eukaryota</taxon>
        <taxon>Metazoa</taxon>
        <taxon>Spiralia</taxon>
        <taxon>Lophotrochozoa</taxon>
        <taxon>Mollusca</taxon>
        <taxon>Gastropoda</taxon>
        <taxon>Heterobranchia</taxon>
        <taxon>Euthyneura</taxon>
        <taxon>Panpulmonata</taxon>
        <taxon>Sacoglossa</taxon>
        <taxon>Placobranchoidea</taxon>
        <taxon>Plakobranchidae</taxon>
        <taxon>Elysia</taxon>
    </lineage>
</organism>
<keyword evidence="3" id="KW-1185">Reference proteome</keyword>
<dbReference type="EMBL" id="RQTK01000185">
    <property type="protein sequence ID" value="RUS85018.1"/>
    <property type="molecule type" value="Genomic_DNA"/>
</dbReference>
<evidence type="ECO:0000313" key="2">
    <source>
        <dbReference type="EMBL" id="RUS85018.1"/>
    </source>
</evidence>
<name>A0A3S0ZRH3_ELYCH</name>
<feature type="compositionally biased region" description="Acidic residues" evidence="1">
    <location>
        <begin position="74"/>
        <end position="85"/>
    </location>
</feature>
<feature type="compositionally biased region" description="Low complexity" evidence="1">
    <location>
        <begin position="58"/>
        <end position="70"/>
    </location>
</feature>
<feature type="region of interest" description="Disordered" evidence="1">
    <location>
        <begin position="47"/>
        <end position="91"/>
    </location>
</feature>
<evidence type="ECO:0000313" key="3">
    <source>
        <dbReference type="Proteomes" id="UP000271974"/>
    </source>
</evidence>
<sequence length="111" mass="11740">MKNSVTVAFKLGPRLTEEAGNPVFTAAVVEQKTLIWRITSPEMRVVANTSVTPPPGPVVTLGPGQPPSQGGSNGDDDDDDDDGDDKDSSVTLQVGPSFLLTTLVVAWVFSW</sequence>
<proteinExistence type="predicted"/>
<evidence type="ECO:0000256" key="1">
    <source>
        <dbReference type="SAM" id="MobiDB-lite"/>
    </source>
</evidence>
<gene>
    <name evidence="2" type="ORF">EGW08_007202</name>
</gene>
<dbReference type="Proteomes" id="UP000271974">
    <property type="component" value="Unassembled WGS sequence"/>
</dbReference>
<dbReference type="AlphaFoldDB" id="A0A3S0ZRH3"/>